<dbReference type="RefSeq" id="WP_346146722.1">
    <property type="nucleotide sequence ID" value="NZ_BAAAUA010000029.1"/>
</dbReference>
<protein>
    <submittedName>
        <fullName evidence="1">Uncharacterized protein</fullName>
    </submittedName>
</protein>
<comment type="caution">
    <text evidence="1">The sequence shown here is derived from an EMBL/GenBank/DDBJ whole genome shotgun (WGS) entry which is preliminary data.</text>
</comment>
<gene>
    <name evidence="1" type="ORF">ACFPZF_17865</name>
</gene>
<dbReference type="EMBL" id="JBHSOC010000028">
    <property type="protein sequence ID" value="MFC5643219.1"/>
    <property type="molecule type" value="Genomic_DNA"/>
</dbReference>
<organism evidence="1 2">
    <name type="scientific">Kitasatospora cinereorecta</name>
    <dbReference type="NCBI Taxonomy" id="285560"/>
    <lineage>
        <taxon>Bacteria</taxon>
        <taxon>Bacillati</taxon>
        <taxon>Actinomycetota</taxon>
        <taxon>Actinomycetes</taxon>
        <taxon>Kitasatosporales</taxon>
        <taxon>Streptomycetaceae</taxon>
        <taxon>Kitasatospora</taxon>
    </lineage>
</organism>
<evidence type="ECO:0000313" key="2">
    <source>
        <dbReference type="Proteomes" id="UP001596066"/>
    </source>
</evidence>
<name>A0ABW0VEC9_9ACTN</name>
<evidence type="ECO:0000313" key="1">
    <source>
        <dbReference type="EMBL" id="MFC5643219.1"/>
    </source>
</evidence>
<sequence length="68" mass="7478">MELERVRPAVLRVTLHAYELAALVAAARYVVDTAPDDVPTESLHQLAQLLADYDRRLRTLPAAVPPTG</sequence>
<reference evidence="2" key="1">
    <citation type="journal article" date="2019" name="Int. J. Syst. Evol. Microbiol.">
        <title>The Global Catalogue of Microorganisms (GCM) 10K type strain sequencing project: providing services to taxonomists for standard genome sequencing and annotation.</title>
        <authorList>
            <consortium name="The Broad Institute Genomics Platform"/>
            <consortium name="The Broad Institute Genome Sequencing Center for Infectious Disease"/>
            <person name="Wu L."/>
            <person name="Ma J."/>
        </authorList>
    </citation>
    <scope>NUCLEOTIDE SEQUENCE [LARGE SCALE GENOMIC DNA]</scope>
    <source>
        <strain evidence="2">CGMCC 4.1622</strain>
    </source>
</reference>
<dbReference type="Proteomes" id="UP001596066">
    <property type="component" value="Unassembled WGS sequence"/>
</dbReference>
<keyword evidence="2" id="KW-1185">Reference proteome</keyword>
<accession>A0ABW0VEC9</accession>
<proteinExistence type="predicted"/>